<evidence type="ECO:0000313" key="14">
    <source>
        <dbReference type="EMBL" id="MBA0127136.1"/>
    </source>
</evidence>
<dbReference type="InterPro" id="IPR029063">
    <property type="entry name" value="SAM-dependent_MTases_sf"/>
</dbReference>
<feature type="domain" description="Hen1 N-terminal" evidence="13">
    <location>
        <begin position="1"/>
        <end position="243"/>
    </location>
</feature>
<keyword evidence="6" id="KW-0949">S-adenosyl-L-methionine</keyword>
<comment type="cofactor">
    <cofactor evidence="1">
        <name>Mg(2+)</name>
        <dbReference type="ChEBI" id="CHEBI:18420"/>
    </cofactor>
</comment>
<dbReference type="InterPro" id="IPR038546">
    <property type="entry name" value="Hen1_N_sf"/>
</dbReference>
<comment type="catalytic activity">
    <reaction evidence="12">
        <text>small RNA 3'-end nucleotide + S-adenosyl-L-methionine = small RNA 3'-end 2'-O-methylnucleotide + S-adenosyl-L-homocysteine + H(+)</text>
        <dbReference type="Rhea" id="RHEA:37887"/>
        <dbReference type="Rhea" id="RHEA-COMP:10415"/>
        <dbReference type="Rhea" id="RHEA-COMP:10416"/>
        <dbReference type="ChEBI" id="CHEBI:15378"/>
        <dbReference type="ChEBI" id="CHEBI:57856"/>
        <dbReference type="ChEBI" id="CHEBI:59789"/>
        <dbReference type="ChEBI" id="CHEBI:74896"/>
        <dbReference type="ChEBI" id="CHEBI:74898"/>
        <dbReference type="EC" id="2.1.1.386"/>
    </reaction>
</comment>
<dbReference type="GO" id="GO:0090486">
    <property type="term" value="F:small RNA 2'-O-methyltransferase activity"/>
    <property type="evidence" value="ECO:0007669"/>
    <property type="project" value="UniProtKB-EC"/>
</dbReference>
<name>A0A838ACX8_9PSEU</name>
<dbReference type="Gene3D" id="3.40.50.150">
    <property type="entry name" value="Vaccinia Virus protein VP39"/>
    <property type="match status" value="1"/>
</dbReference>
<dbReference type="GO" id="GO:0046872">
    <property type="term" value="F:metal ion binding"/>
    <property type="evidence" value="ECO:0007669"/>
    <property type="project" value="UniProtKB-KW"/>
</dbReference>
<evidence type="ECO:0000256" key="9">
    <source>
        <dbReference type="ARBA" id="ARBA00022884"/>
    </source>
</evidence>
<dbReference type="GO" id="GO:0003723">
    <property type="term" value="F:RNA binding"/>
    <property type="evidence" value="ECO:0007669"/>
    <property type="project" value="UniProtKB-KW"/>
</dbReference>
<reference evidence="14 15" key="1">
    <citation type="submission" date="2020-07" db="EMBL/GenBank/DDBJ databases">
        <title>Genome of Haloechinothrix sp.</title>
        <authorList>
            <person name="Tang S.-K."/>
            <person name="Yang L."/>
            <person name="Zhu W.-Y."/>
        </authorList>
    </citation>
    <scope>NUCLEOTIDE SEQUENCE [LARGE SCALE GENOMIC DNA]</scope>
    <source>
        <strain evidence="14 15">YIM 98757</strain>
    </source>
</reference>
<evidence type="ECO:0000256" key="11">
    <source>
        <dbReference type="ARBA" id="ARBA00035025"/>
    </source>
</evidence>
<keyword evidence="10" id="KW-0943">RNA-mediated gene silencing</keyword>
<proteinExistence type="inferred from homology"/>
<evidence type="ECO:0000256" key="1">
    <source>
        <dbReference type="ARBA" id="ARBA00001946"/>
    </source>
</evidence>
<keyword evidence="8" id="KW-0460">Magnesium</keyword>
<dbReference type="Pfam" id="PF13489">
    <property type="entry name" value="Methyltransf_23"/>
    <property type="match status" value="1"/>
</dbReference>
<dbReference type="GO" id="GO:0031047">
    <property type="term" value="P:regulatory ncRNA-mediated gene silencing"/>
    <property type="evidence" value="ECO:0007669"/>
    <property type="project" value="UniProtKB-KW"/>
</dbReference>
<keyword evidence="9" id="KW-0694">RNA-binding</keyword>
<dbReference type="NCBIfam" id="TIGR04074">
    <property type="entry name" value="bacter_Hen1"/>
    <property type="match status" value="1"/>
</dbReference>
<accession>A0A838ACX8</accession>
<evidence type="ECO:0000256" key="4">
    <source>
        <dbReference type="ARBA" id="ARBA00022603"/>
    </source>
</evidence>
<organism evidence="14 15">
    <name type="scientific">Haloechinothrix aidingensis</name>
    <dbReference type="NCBI Taxonomy" id="2752311"/>
    <lineage>
        <taxon>Bacteria</taxon>
        <taxon>Bacillati</taxon>
        <taxon>Actinomycetota</taxon>
        <taxon>Actinomycetes</taxon>
        <taxon>Pseudonocardiales</taxon>
        <taxon>Pseudonocardiaceae</taxon>
        <taxon>Haloechinothrix</taxon>
    </lineage>
</organism>
<dbReference type="AlphaFoldDB" id="A0A838ACX8"/>
<dbReference type="EMBL" id="JACCKD010000006">
    <property type="protein sequence ID" value="MBA0127136.1"/>
    <property type="molecule type" value="Genomic_DNA"/>
</dbReference>
<evidence type="ECO:0000256" key="8">
    <source>
        <dbReference type="ARBA" id="ARBA00022842"/>
    </source>
</evidence>
<evidence type="ECO:0000256" key="10">
    <source>
        <dbReference type="ARBA" id="ARBA00023158"/>
    </source>
</evidence>
<dbReference type="InterPro" id="IPR024740">
    <property type="entry name" value="Hen1_N"/>
</dbReference>
<protein>
    <recommendedName>
        <fullName evidence="3">Small RNA 2'-O-methyltransferase</fullName>
        <ecNumber evidence="11">2.1.1.386</ecNumber>
    </recommendedName>
</protein>
<dbReference type="PANTHER" id="PTHR21404:SF3">
    <property type="entry name" value="SMALL RNA 2'-O-METHYLTRANSFERASE"/>
    <property type="match status" value="1"/>
</dbReference>
<dbReference type="InterPro" id="IPR026610">
    <property type="entry name" value="Hen1"/>
</dbReference>
<evidence type="ECO:0000256" key="6">
    <source>
        <dbReference type="ARBA" id="ARBA00022691"/>
    </source>
</evidence>
<evidence type="ECO:0000259" key="13">
    <source>
        <dbReference type="Pfam" id="PF12623"/>
    </source>
</evidence>
<dbReference type="InterPro" id="IPR024026">
    <property type="entry name" value="3'-RNA_MeTfrase_Hen1_bac"/>
</dbReference>
<evidence type="ECO:0000256" key="7">
    <source>
        <dbReference type="ARBA" id="ARBA00022723"/>
    </source>
</evidence>
<dbReference type="Proteomes" id="UP000582974">
    <property type="component" value="Unassembled WGS sequence"/>
</dbReference>
<evidence type="ECO:0000313" key="15">
    <source>
        <dbReference type="Proteomes" id="UP000582974"/>
    </source>
</evidence>
<gene>
    <name evidence="14" type="ORF">H0B56_16420</name>
</gene>
<sequence>MLVTITSTAPPATDLGFLLHKHPDRAQSFDVAVGRAHVFYPEAEHDRCTVALQLEVDPVELVRGKRFGGKDAFSLAQYVNDRPYAASSMLAVALRRVFSTAMAGRCDARPELVTQRLSLRIHLPAVSSRGGAEAVRQLFAPLGWQVDARVVPLDPHVPEWGDSAYIDLRLRGEQRLADALNHLYVLLPVLDDGKHYWVSEDEVDKLMRAGEGWLSTHPARELITQRYLAHQRSLVSRAVGRLAEVDGSEPESLDNAVLDEDAKAPRSETLAQLRRREVVAALREAGASRVVDFGCGEGGLLRDLLDDPSFTEIVGADVSGRALRLAERRLNLDRRPDSQRARVRLLLSALTYRDQRLTGFEAGVLMEVIEHIDPPRLAAVEDTVFGFARPVTVVVTTPNAEYNDRFPELAAGRFRHPDHRFEWSRAEFRDWAEAVATRSGYQVRLLPVGEDDPEVGPPTQLAVFHRAEVAA</sequence>
<evidence type="ECO:0000256" key="12">
    <source>
        <dbReference type="ARBA" id="ARBA00048418"/>
    </source>
</evidence>
<dbReference type="Pfam" id="PF12623">
    <property type="entry name" value="Hen1_L"/>
    <property type="match status" value="1"/>
</dbReference>
<keyword evidence="4 14" id="KW-0489">Methyltransferase</keyword>
<keyword evidence="15" id="KW-1185">Reference proteome</keyword>
<dbReference type="EC" id="2.1.1.386" evidence="11"/>
<evidence type="ECO:0000256" key="5">
    <source>
        <dbReference type="ARBA" id="ARBA00022679"/>
    </source>
</evidence>
<dbReference type="RefSeq" id="WP_180893972.1">
    <property type="nucleotide sequence ID" value="NZ_JACCKD010000006.1"/>
</dbReference>
<comment type="caution">
    <text evidence="14">The sequence shown here is derived from an EMBL/GenBank/DDBJ whole genome shotgun (WGS) entry which is preliminary data.</text>
</comment>
<comment type="similarity">
    <text evidence="2">Belongs to the methyltransferase superfamily. HEN1 family.</text>
</comment>
<dbReference type="SUPFAM" id="SSF53335">
    <property type="entry name" value="S-adenosyl-L-methionine-dependent methyltransferases"/>
    <property type="match status" value="1"/>
</dbReference>
<evidence type="ECO:0000256" key="3">
    <source>
        <dbReference type="ARBA" id="ARBA00021330"/>
    </source>
</evidence>
<evidence type="ECO:0000256" key="2">
    <source>
        <dbReference type="ARBA" id="ARBA00009026"/>
    </source>
</evidence>
<dbReference type="PANTHER" id="PTHR21404">
    <property type="entry name" value="HEN1"/>
    <property type="match status" value="1"/>
</dbReference>
<dbReference type="Gene3D" id="3.30.1610.20">
    <property type="entry name" value="Hen1, N-terminal domain"/>
    <property type="match status" value="1"/>
</dbReference>
<keyword evidence="5 14" id="KW-0808">Transferase</keyword>
<dbReference type="GO" id="GO:0001510">
    <property type="term" value="P:RNA methylation"/>
    <property type="evidence" value="ECO:0007669"/>
    <property type="project" value="InterPro"/>
</dbReference>
<keyword evidence="7" id="KW-0479">Metal-binding</keyword>